<dbReference type="EMBL" id="CAXDID020000225">
    <property type="protein sequence ID" value="CAL6059302.1"/>
    <property type="molecule type" value="Genomic_DNA"/>
</dbReference>
<dbReference type="Proteomes" id="UP001642409">
    <property type="component" value="Unassembled WGS sequence"/>
</dbReference>
<evidence type="ECO:0000313" key="3">
    <source>
        <dbReference type="Proteomes" id="UP001642409"/>
    </source>
</evidence>
<protein>
    <submittedName>
        <fullName evidence="2">Hypothetical_protein</fullName>
    </submittedName>
</protein>
<evidence type="ECO:0000313" key="2">
    <source>
        <dbReference type="EMBL" id="CAL6059302.1"/>
    </source>
</evidence>
<accession>A0AA86NSC3</accession>
<sequence length="161" mass="18915">MEIQNSNIDDAQDNWKILMTKLCSQFNTVDQHDKSDFSQDITEQQLIDSFKSQIKDNKLIILFNSKLQNIEFVNDFDIETLTIYNCENVIPKINNPRIKYIYIYILNLITAKQNVQMTFNCQIQKCSNLKITVTMQKTFYKVQDNLRNLRSCCSVVIAIQI</sequence>
<dbReference type="AlphaFoldDB" id="A0AA86NSC3"/>
<reference evidence="1" key="1">
    <citation type="submission" date="2023-06" db="EMBL/GenBank/DDBJ databases">
        <authorList>
            <person name="Kurt Z."/>
        </authorList>
    </citation>
    <scope>NUCLEOTIDE SEQUENCE</scope>
</reference>
<organism evidence="1">
    <name type="scientific">Hexamita inflata</name>
    <dbReference type="NCBI Taxonomy" id="28002"/>
    <lineage>
        <taxon>Eukaryota</taxon>
        <taxon>Metamonada</taxon>
        <taxon>Diplomonadida</taxon>
        <taxon>Hexamitidae</taxon>
        <taxon>Hexamitinae</taxon>
        <taxon>Hexamita</taxon>
    </lineage>
</organism>
<proteinExistence type="predicted"/>
<keyword evidence="3" id="KW-1185">Reference proteome</keyword>
<dbReference type="EMBL" id="CATOUU010000336">
    <property type="protein sequence ID" value="CAI9925103.1"/>
    <property type="molecule type" value="Genomic_DNA"/>
</dbReference>
<gene>
    <name evidence="1" type="ORF">HINF_LOCUS12748</name>
    <name evidence="2" type="ORF">HINF_LOCUS48680</name>
</gene>
<comment type="caution">
    <text evidence="1">The sequence shown here is derived from an EMBL/GenBank/DDBJ whole genome shotgun (WGS) entry which is preliminary data.</text>
</comment>
<name>A0AA86NSC3_9EUKA</name>
<evidence type="ECO:0000313" key="1">
    <source>
        <dbReference type="EMBL" id="CAI9925103.1"/>
    </source>
</evidence>
<reference evidence="2 3" key="2">
    <citation type="submission" date="2024-07" db="EMBL/GenBank/DDBJ databases">
        <authorList>
            <person name="Akdeniz Z."/>
        </authorList>
    </citation>
    <scope>NUCLEOTIDE SEQUENCE [LARGE SCALE GENOMIC DNA]</scope>
</reference>